<comment type="subcellular location">
    <subcellularLocation>
        <location evidence="1">Cell membrane</location>
        <topology evidence="1">Multi-pass membrane protein</topology>
    </subcellularLocation>
</comment>
<keyword evidence="2" id="KW-0813">Transport</keyword>
<feature type="transmembrane region" description="Helical" evidence="7">
    <location>
        <begin position="96"/>
        <end position="116"/>
    </location>
</feature>
<evidence type="ECO:0000256" key="6">
    <source>
        <dbReference type="ARBA" id="ARBA00023136"/>
    </source>
</evidence>
<dbReference type="SUPFAM" id="SSF103473">
    <property type="entry name" value="MFS general substrate transporter"/>
    <property type="match status" value="1"/>
</dbReference>
<dbReference type="PROSITE" id="PS50850">
    <property type="entry name" value="MFS"/>
    <property type="match status" value="1"/>
</dbReference>
<accession>A0ABT4X329</accession>
<feature type="transmembrane region" description="Helical" evidence="7">
    <location>
        <begin position="189"/>
        <end position="206"/>
    </location>
</feature>
<evidence type="ECO:0000256" key="2">
    <source>
        <dbReference type="ARBA" id="ARBA00022448"/>
    </source>
</evidence>
<feature type="transmembrane region" description="Helical" evidence="7">
    <location>
        <begin position="240"/>
        <end position="265"/>
    </location>
</feature>
<name>A0ABT4X329_9BACI</name>
<keyword evidence="6 7" id="KW-0472">Membrane</keyword>
<evidence type="ECO:0000256" key="3">
    <source>
        <dbReference type="ARBA" id="ARBA00022475"/>
    </source>
</evidence>
<proteinExistence type="predicted"/>
<feature type="transmembrane region" description="Helical" evidence="7">
    <location>
        <begin position="213"/>
        <end position="234"/>
    </location>
</feature>
<feature type="transmembrane region" description="Helical" evidence="7">
    <location>
        <begin position="277"/>
        <end position="303"/>
    </location>
</feature>
<dbReference type="Proteomes" id="UP001211894">
    <property type="component" value="Unassembled WGS sequence"/>
</dbReference>
<gene>
    <name evidence="9" type="ORF">PJ311_08770</name>
</gene>
<evidence type="ECO:0000256" key="5">
    <source>
        <dbReference type="ARBA" id="ARBA00022989"/>
    </source>
</evidence>
<sequence>MDRFNKRNIMITMDIIRFGLLLFIPLSTSLFFIYILIFLINMASSIFSPSSMTYITKLISEKKRKCFNSVLSLVNSGAFLIGPAVADLLFMVGSPILAIYCNAGSFLFSGLIMLWMPKLEKTEHQAATVKMSWSVIRQDWIEVYHFSKNALYMMTIYFLYHGSLLIAGALDVQETVFAKNVLHLTNSQYGVLVSVSGAGILTGSLFNSIAVKYFPINLLIGFGTILFASGYVMFSLSTTVTVTALGFFIFAFFLAFANTVFLTFYQKNVDGKMMGRITSIYSLFHAILNIFVTLLVGLTANLFTVKPVFIVGSFVMLFITVILCMMTFLPSKNHFYIEADQNPTY</sequence>
<dbReference type="CDD" id="cd06173">
    <property type="entry name" value="MFS_MefA_like"/>
    <property type="match status" value="1"/>
</dbReference>
<dbReference type="InterPro" id="IPR020846">
    <property type="entry name" value="MFS_dom"/>
</dbReference>
<feature type="transmembrane region" description="Helical" evidence="7">
    <location>
        <begin position="150"/>
        <end position="169"/>
    </location>
</feature>
<dbReference type="RefSeq" id="WP_271340713.1">
    <property type="nucleotide sequence ID" value="NZ_JAQKAB010000005.1"/>
</dbReference>
<dbReference type="InterPro" id="IPR011701">
    <property type="entry name" value="MFS"/>
</dbReference>
<evidence type="ECO:0000313" key="9">
    <source>
        <dbReference type="EMBL" id="MDA7026698.1"/>
    </source>
</evidence>
<keyword evidence="4 7" id="KW-0812">Transmembrane</keyword>
<keyword evidence="5 7" id="KW-1133">Transmembrane helix</keyword>
<evidence type="ECO:0000313" key="10">
    <source>
        <dbReference type="Proteomes" id="UP001211894"/>
    </source>
</evidence>
<evidence type="ECO:0000259" key="8">
    <source>
        <dbReference type="PROSITE" id="PS50850"/>
    </source>
</evidence>
<feature type="transmembrane region" description="Helical" evidence="7">
    <location>
        <begin position="309"/>
        <end position="329"/>
    </location>
</feature>
<dbReference type="InterPro" id="IPR036259">
    <property type="entry name" value="MFS_trans_sf"/>
</dbReference>
<feature type="domain" description="Major facilitator superfamily (MFS) profile" evidence="8">
    <location>
        <begin position="1"/>
        <end position="333"/>
    </location>
</feature>
<reference evidence="9 10" key="1">
    <citation type="submission" date="2023-01" db="EMBL/GenBank/DDBJ databases">
        <title>Bacillus changyiensis sp. nov., isolated from a coastal deposit.</title>
        <authorList>
            <person name="Xiao G."/>
            <person name="Lai Q."/>
            <person name="Hu Z."/>
            <person name="Shao Z."/>
        </authorList>
    </citation>
    <scope>NUCLEOTIDE SEQUENCE [LARGE SCALE GENOMIC DNA]</scope>
    <source>
        <strain evidence="9 10">CLL-7-23</strain>
    </source>
</reference>
<dbReference type="PANTHER" id="PTHR43266:SF7">
    <property type="entry name" value="TRANSPORTER, PUTATIVE-RELATED"/>
    <property type="match status" value="1"/>
</dbReference>
<evidence type="ECO:0000256" key="7">
    <source>
        <dbReference type="SAM" id="Phobius"/>
    </source>
</evidence>
<keyword evidence="10" id="KW-1185">Reference proteome</keyword>
<dbReference type="EMBL" id="JAQKAB010000005">
    <property type="protein sequence ID" value="MDA7026698.1"/>
    <property type="molecule type" value="Genomic_DNA"/>
</dbReference>
<dbReference type="Gene3D" id="1.20.1250.20">
    <property type="entry name" value="MFS general substrate transporter like domains"/>
    <property type="match status" value="1"/>
</dbReference>
<dbReference type="Pfam" id="PF07690">
    <property type="entry name" value="MFS_1"/>
    <property type="match status" value="1"/>
</dbReference>
<evidence type="ECO:0000256" key="4">
    <source>
        <dbReference type="ARBA" id="ARBA00022692"/>
    </source>
</evidence>
<comment type="caution">
    <text evidence="9">The sequence shown here is derived from an EMBL/GenBank/DDBJ whole genome shotgun (WGS) entry which is preliminary data.</text>
</comment>
<keyword evidence="3" id="KW-1003">Cell membrane</keyword>
<organism evidence="9 10">
    <name type="scientific">Bacillus changyiensis</name>
    <dbReference type="NCBI Taxonomy" id="3004103"/>
    <lineage>
        <taxon>Bacteria</taxon>
        <taxon>Bacillati</taxon>
        <taxon>Bacillota</taxon>
        <taxon>Bacilli</taxon>
        <taxon>Bacillales</taxon>
        <taxon>Bacillaceae</taxon>
        <taxon>Bacillus</taxon>
    </lineage>
</organism>
<evidence type="ECO:0000256" key="1">
    <source>
        <dbReference type="ARBA" id="ARBA00004651"/>
    </source>
</evidence>
<protein>
    <submittedName>
        <fullName evidence="9">MFS transporter</fullName>
    </submittedName>
</protein>
<dbReference type="PANTHER" id="PTHR43266">
    <property type="entry name" value="MACROLIDE-EFFLUX PROTEIN"/>
    <property type="match status" value="1"/>
</dbReference>